<evidence type="ECO:0000259" key="3">
    <source>
        <dbReference type="PROSITE" id="PS51371"/>
    </source>
</evidence>
<dbReference type="PROSITE" id="PS51371">
    <property type="entry name" value="CBS"/>
    <property type="match status" value="2"/>
</dbReference>
<dbReference type="InterPro" id="IPR005105">
    <property type="entry name" value="GlnD_Uridyltrans_N"/>
</dbReference>
<gene>
    <name evidence="4" type="ordered locus">CAP2UW1_3135</name>
</gene>
<dbReference type="PANTHER" id="PTHR43080:SF2">
    <property type="entry name" value="CBS DOMAIN-CONTAINING PROTEIN"/>
    <property type="match status" value="1"/>
</dbReference>
<protein>
    <submittedName>
        <fullName evidence="4">Putative signal transduction protein with CBS domains</fullName>
    </submittedName>
</protein>
<dbReference type="OrthoDB" id="9808528at2"/>
<name>C7RVD4_ACCRE</name>
<dbReference type="SMART" id="SM00116">
    <property type="entry name" value="CBS"/>
    <property type="match status" value="2"/>
</dbReference>
<feature type="domain" description="CBS" evidence="3">
    <location>
        <begin position="91"/>
        <end position="148"/>
    </location>
</feature>
<dbReference type="eggNOG" id="COG2905">
    <property type="taxonomic scope" value="Bacteria"/>
</dbReference>
<dbReference type="InterPro" id="IPR000644">
    <property type="entry name" value="CBS_dom"/>
</dbReference>
<dbReference type="InterPro" id="IPR018821">
    <property type="entry name" value="DUF294_put_nucleoTrafse_sb-bd"/>
</dbReference>
<dbReference type="Pfam" id="PF00571">
    <property type="entry name" value="CBS"/>
    <property type="match status" value="2"/>
</dbReference>
<dbReference type="PANTHER" id="PTHR43080">
    <property type="entry name" value="CBS DOMAIN-CONTAINING PROTEIN CBSX3, MITOCHONDRIAL"/>
    <property type="match status" value="1"/>
</dbReference>
<feature type="domain" description="CBS" evidence="3">
    <location>
        <begin position="24"/>
        <end position="83"/>
    </location>
</feature>
<dbReference type="HOGENOM" id="CLU_027866_1_0_4"/>
<evidence type="ECO:0000256" key="2">
    <source>
        <dbReference type="PROSITE-ProRule" id="PRU00703"/>
    </source>
</evidence>
<dbReference type="Gene3D" id="3.10.580.10">
    <property type="entry name" value="CBS-domain"/>
    <property type="match status" value="1"/>
</dbReference>
<dbReference type="KEGG" id="app:CAP2UW1_3135"/>
<dbReference type="GO" id="GO:0008773">
    <property type="term" value="F:[protein-PII] uridylyltransferase activity"/>
    <property type="evidence" value="ECO:0007669"/>
    <property type="project" value="InterPro"/>
</dbReference>
<evidence type="ECO:0000256" key="1">
    <source>
        <dbReference type="ARBA" id="ARBA00023122"/>
    </source>
</evidence>
<dbReference type="SUPFAM" id="SSF54631">
    <property type="entry name" value="CBS-domain pair"/>
    <property type="match status" value="1"/>
</dbReference>
<dbReference type="STRING" id="522306.CAP2UW1_3135"/>
<sequence length="487" mass="54039">MPGSNTEAATRVAPYSPYVALRHLVRGRPLTVGPAATVRETLLLLDRMRADAVVVVDEGSRMPLGIITLQDVVRRIAIETCDLQAPIAAVMTGGLITIPADSTAHQASVVMVRRSVRHLVLTEADGSYFDLVSQTDLYTLPGAQSSDLVRSILAARDLSTLVALAGEIRAFIARLVAERLSADALCHRLSSLNDLLTLQVIELVAGQFELPYVQWCWLVFGSEGRLEQTLATDQDNGLIFVAESDAEAASLRQAFLPFARAVNEALDACGFPLCKGNIMASNAQWCLSSDEWRVAFSGWLEAPHPEALLNSSIFFDLRALYGQESLVNDLRHWLLDRTPSYPIFLRAMVENTLNWESPLNWWKGFRYDADKEFPHTIDLKKHGSRPFVDAARIHALARQIPDTNTVERLRITGEQTGMAPDQMAALTDAFQHIQRVRLEQQVKSGTGTASNRVDPDDLHELDRLILKESLKQVGILQRRLVREYAPA</sequence>
<keyword evidence="1 2" id="KW-0129">CBS domain</keyword>
<dbReference type="AlphaFoldDB" id="C7RVD4"/>
<dbReference type="EMBL" id="CP001715">
    <property type="protein sequence ID" value="ACV36407.1"/>
    <property type="molecule type" value="Genomic_DNA"/>
</dbReference>
<dbReference type="InterPro" id="IPR046342">
    <property type="entry name" value="CBS_dom_sf"/>
</dbReference>
<accession>C7RVD4</accession>
<proteinExistence type="predicted"/>
<dbReference type="CDD" id="cd05401">
    <property type="entry name" value="NT_GlnE_GlnD_like"/>
    <property type="match status" value="1"/>
</dbReference>
<reference evidence="4" key="2">
    <citation type="submission" date="2009-09" db="EMBL/GenBank/DDBJ databases">
        <title>Complete sequence of chromosome of Candidatus Accumulibacter phosphatis clade IIA str. UW-1.</title>
        <authorList>
            <consortium name="US DOE Joint Genome Institute"/>
            <person name="Martin H.G."/>
            <person name="Ivanova N."/>
            <person name="Kunin V."/>
            <person name="Warnecke F."/>
            <person name="Barry K."/>
            <person name="He S."/>
            <person name="Salamov A."/>
            <person name="Szeto E."/>
            <person name="Dalin E."/>
            <person name="Pangilinan J.L."/>
            <person name="Lapidus A."/>
            <person name="Lowry S."/>
            <person name="Kyrpides N.C."/>
            <person name="McMahon K.D."/>
            <person name="Hugenholtz P."/>
        </authorList>
    </citation>
    <scope>NUCLEOTIDE SEQUENCE [LARGE SCALE GENOMIC DNA]</scope>
    <source>
        <strain evidence="4">UW-1</strain>
    </source>
</reference>
<evidence type="ECO:0000313" key="4">
    <source>
        <dbReference type="EMBL" id="ACV36407.1"/>
    </source>
</evidence>
<dbReference type="Pfam" id="PF10335">
    <property type="entry name" value="DUF294_C"/>
    <property type="match status" value="1"/>
</dbReference>
<dbReference type="Pfam" id="PF03445">
    <property type="entry name" value="DUF294"/>
    <property type="match status" value="1"/>
</dbReference>
<reference evidence="4" key="1">
    <citation type="submission" date="2009-08" db="EMBL/GenBank/DDBJ databases">
        <authorList>
            <consortium name="US DOE Joint Genome Institute"/>
            <person name="Lucas S."/>
            <person name="Copeland A."/>
            <person name="Lapidus A."/>
            <person name="Glavina del Rio T."/>
            <person name="Dalin E."/>
            <person name="Tice H."/>
            <person name="Bruce D."/>
            <person name="Barry K."/>
            <person name="Pitluck S."/>
            <person name="Lowry S."/>
            <person name="Larimer F."/>
            <person name="Land M."/>
            <person name="Hauser L."/>
            <person name="Kyrpides N."/>
            <person name="Ivanova N."/>
            <person name="McMahon K.D."/>
            <person name="Hugenholtz P."/>
        </authorList>
    </citation>
    <scope>NUCLEOTIDE SEQUENCE</scope>
    <source>
        <strain evidence="4">UW-1</strain>
    </source>
</reference>
<organism evidence="4">
    <name type="scientific">Accumulibacter regalis</name>
    <dbReference type="NCBI Taxonomy" id="522306"/>
    <lineage>
        <taxon>Bacteria</taxon>
        <taxon>Pseudomonadati</taxon>
        <taxon>Pseudomonadota</taxon>
        <taxon>Betaproteobacteria</taxon>
        <taxon>Candidatus Accumulibacter</taxon>
    </lineage>
</organism>
<dbReference type="InterPro" id="IPR051257">
    <property type="entry name" value="Diverse_CBS-Domain"/>
</dbReference>